<dbReference type="EMBL" id="FWFX01000003">
    <property type="protein sequence ID" value="SLN30686.1"/>
    <property type="molecule type" value="Genomic_DNA"/>
</dbReference>
<dbReference type="GO" id="GO:0008941">
    <property type="term" value="F:nitric oxide dioxygenase NAD(P)H activity"/>
    <property type="evidence" value="ECO:0007669"/>
    <property type="project" value="UniProtKB-EC"/>
</dbReference>
<comment type="cofactor">
    <cofactor evidence="1">
        <name>heme b</name>
        <dbReference type="ChEBI" id="CHEBI:60344"/>
    </cofactor>
</comment>
<comment type="cofactor">
    <cofactor evidence="2">
        <name>FAD</name>
        <dbReference type="ChEBI" id="CHEBI:57692"/>
    </cofactor>
</comment>
<dbReference type="InterPro" id="IPR001433">
    <property type="entry name" value="OxRdtase_FAD/NAD-bd"/>
</dbReference>
<dbReference type="NCBIfam" id="NF009805">
    <property type="entry name" value="PRK13289.1"/>
    <property type="match status" value="1"/>
</dbReference>
<dbReference type="InterPro" id="IPR012292">
    <property type="entry name" value="Globin/Proto"/>
</dbReference>
<dbReference type="Pfam" id="PF00042">
    <property type="entry name" value="Globin"/>
    <property type="match status" value="1"/>
</dbReference>
<gene>
    <name evidence="26" type="primary">hmp_4</name>
    <name evidence="26" type="ORF">ROA7450_01341</name>
</gene>
<dbReference type="CDD" id="cd14781">
    <property type="entry name" value="FHb-globin_1"/>
    <property type="match status" value="1"/>
</dbReference>
<keyword evidence="10" id="KW-0285">Flavoprotein</keyword>
<dbReference type="GO" id="GO:0019825">
    <property type="term" value="F:oxygen binding"/>
    <property type="evidence" value="ECO:0007669"/>
    <property type="project" value="InterPro"/>
</dbReference>
<dbReference type="Gene3D" id="1.10.490.10">
    <property type="entry name" value="Globins"/>
    <property type="match status" value="1"/>
</dbReference>
<dbReference type="SUPFAM" id="SSF52343">
    <property type="entry name" value="Ferredoxin reductase-like, C-terminal NADP-linked domain"/>
    <property type="match status" value="1"/>
</dbReference>
<evidence type="ECO:0000256" key="21">
    <source>
        <dbReference type="ARBA" id="ARBA00048649"/>
    </source>
</evidence>
<evidence type="ECO:0000256" key="16">
    <source>
        <dbReference type="ARBA" id="ARBA00023027"/>
    </source>
</evidence>
<feature type="domain" description="FAD-binding FR-type" evidence="25">
    <location>
        <begin position="155"/>
        <end position="259"/>
    </location>
</feature>
<dbReference type="GO" id="GO:0020037">
    <property type="term" value="F:heme binding"/>
    <property type="evidence" value="ECO:0007669"/>
    <property type="project" value="InterPro"/>
</dbReference>
<dbReference type="OrthoDB" id="9786134at2"/>
<evidence type="ECO:0000256" key="11">
    <source>
        <dbReference type="ARBA" id="ARBA00022723"/>
    </source>
</evidence>
<dbReference type="InterPro" id="IPR008333">
    <property type="entry name" value="Cbr1-like_FAD-bd_dom"/>
</dbReference>
<keyword evidence="9 23" id="KW-0561">Oxygen transport</keyword>
<dbReference type="CDD" id="cd06184">
    <property type="entry name" value="flavohem_like_fad_nad_binding"/>
    <property type="match status" value="1"/>
</dbReference>
<keyword evidence="7" id="KW-0216">Detoxification</keyword>
<dbReference type="InterPro" id="IPR017927">
    <property type="entry name" value="FAD-bd_FR_type"/>
</dbReference>
<keyword evidence="15" id="KW-0408">Iron</keyword>
<evidence type="ECO:0000256" key="15">
    <source>
        <dbReference type="ARBA" id="ARBA00023004"/>
    </source>
</evidence>
<keyword evidence="8 23" id="KW-0349">Heme</keyword>
<feature type="domain" description="Globin" evidence="24">
    <location>
        <begin position="4"/>
        <end position="141"/>
    </location>
</feature>
<reference evidence="26 27" key="1">
    <citation type="submission" date="2017-03" db="EMBL/GenBank/DDBJ databases">
        <authorList>
            <person name="Afonso C.L."/>
            <person name="Miller P.J."/>
            <person name="Scott M.A."/>
            <person name="Spackman E."/>
            <person name="Goraichik I."/>
            <person name="Dimitrov K.M."/>
            <person name="Suarez D.L."/>
            <person name="Swayne D.E."/>
        </authorList>
    </citation>
    <scope>NUCLEOTIDE SEQUENCE [LARGE SCALE GENOMIC DNA]</scope>
    <source>
        <strain evidence="26 27">CECT 7450</strain>
    </source>
</reference>
<dbReference type="Pfam" id="PF00175">
    <property type="entry name" value="NAD_binding_1"/>
    <property type="match status" value="1"/>
</dbReference>
<comment type="similarity">
    <text evidence="4">Belongs to the globin family. Two-domain flavohemoproteins subfamily.</text>
</comment>
<organism evidence="26 27">
    <name type="scientific">Roseovarius albus</name>
    <dbReference type="NCBI Taxonomy" id="1247867"/>
    <lineage>
        <taxon>Bacteria</taxon>
        <taxon>Pseudomonadati</taxon>
        <taxon>Pseudomonadota</taxon>
        <taxon>Alphaproteobacteria</taxon>
        <taxon>Rhodobacterales</taxon>
        <taxon>Roseobacteraceae</taxon>
        <taxon>Roseovarius</taxon>
    </lineage>
</organism>
<evidence type="ECO:0000256" key="19">
    <source>
        <dbReference type="ARBA" id="ARBA00030929"/>
    </source>
</evidence>
<evidence type="ECO:0000259" key="25">
    <source>
        <dbReference type="PROSITE" id="PS51384"/>
    </source>
</evidence>
<dbReference type="GO" id="GO:0005344">
    <property type="term" value="F:oxygen carrier activity"/>
    <property type="evidence" value="ECO:0007669"/>
    <property type="project" value="UniProtKB-KW"/>
</dbReference>
<keyword evidence="12" id="KW-0274">FAD</keyword>
<evidence type="ECO:0000256" key="10">
    <source>
        <dbReference type="ARBA" id="ARBA00022630"/>
    </source>
</evidence>
<dbReference type="AlphaFoldDB" id="A0A1X6YT26"/>
<dbReference type="PRINTS" id="PR00410">
    <property type="entry name" value="PHEHYDRXLASE"/>
</dbReference>
<dbReference type="PROSITE" id="PS51384">
    <property type="entry name" value="FAD_FR"/>
    <property type="match status" value="1"/>
</dbReference>
<dbReference type="Gene3D" id="3.40.50.80">
    <property type="entry name" value="Nucleotide-binding domain of ferredoxin-NADP reductase (FNR) module"/>
    <property type="match status" value="1"/>
</dbReference>
<dbReference type="GO" id="GO:0071949">
    <property type="term" value="F:FAD binding"/>
    <property type="evidence" value="ECO:0007669"/>
    <property type="project" value="TreeGrafter"/>
</dbReference>
<evidence type="ECO:0000313" key="27">
    <source>
        <dbReference type="Proteomes" id="UP000193061"/>
    </source>
</evidence>
<dbReference type="GO" id="GO:0009636">
    <property type="term" value="P:response to toxic substance"/>
    <property type="evidence" value="ECO:0007669"/>
    <property type="project" value="UniProtKB-KW"/>
</dbReference>
<dbReference type="PANTHER" id="PTHR43396">
    <property type="entry name" value="FLAVOHEMOPROTEIN"/>
    <property type="match status" value="1"/>
</dbReference>
<dbReference type="FunFam" id="2.40.30.10:FF:000034">
    <property type="entry name" value="Flavohemoprotein"/>
    <property type="match status" value="1"/>
</dbReference>
<evidence type="ECO:0000256" key="6">
    <source>
        <dbReference type="ARBA" id="ARBA00014637"/>
    </source>
</evidence>
<protein>
    <recommendedName>
        <fullName evidence="6">Flavohemoprotein</fullName>
        <ecNumber evidence="5">1.14.12.17</ecNumber>
    </recommendedName>
    <alternativeName>
        <fullName evidence="19">Flavohemoglobin</fullName>
    </alternativeName>
    <alternativeName>
        <fullName evidence="18">Hemoglobin-like protein</fullName>
    </alternativeName>
    <alternativeName>
        <fullName evidence="20">Nitric oxide dioxygenase</fullName>
    </alternativeName>
</protein>
<evidence type="ECO:0000256" key="1">
    <source>
        <dbReference type="ARBA" id="ARBA00001970"/>
    </source>
</evidence>
<comment type="catalytic activity">
    <reaction evidence="21">
        <text>2 nitric oxide + NADH + 2 O2 = 2 nitrate + NAD(+) + H(+)</text>
        <dbReference type="Rhea" id="RHEA:19469"/>
        <dbReference type="ChEBI" id="CHEBI:15378"/>
        <dbReference type="ChEBI" id="CHEBI:15379"/>
        <dbReference type="ChEBI" id="CHEBI:16480"/>
        <dbReference type="ChEBI" id="CHEBI:17632"/>
        <dbReference type="ChEBI" id="CHEBI:57540"/>
        <dbReference type="ChEBI" id="CHEBI:57945"/>
        <dbReference type="EC" id="1.14.12.17"/>
    </reaction>
</comment>
<evidence type="ECO:0000256" key="23">
    <source>
        <dbReference type="RuleBase" id="RU000356"/>
    </source>
</evidence>
<accession>A0A1X6YT26</accession>
<evidence type="ECO:0000256" key="14">
    <source>
        <dbReference type="ARBA" id="ARBA00023002"/>
    </source>
</evidence>
<dbReference type="Proteomes" id="UP000193061">
    <property type="component" value="Unassembled WGS sequence"/>
</dbReference>
<proteinExistence type="inferred from homology"/>
<evidence type="ECO:0000256" key="4">
    <source>
        <dbReference type="ARBA" id="ARBA00008414"/>
    </source>
</evidence>
<dbReference type="InterPro" id="IPR039261">
    <property type="entry name" value="FNR_nucleotide-bd"/>
</dbReference>
<keyword evidence="14 26" id="KW-0560">Oxidoreductase</keyword>
<keyword evidence="13" id="KW-0521">NADP</keyword>
<evidence type="ECO:0000256" key="8">
    <source>
        <dbReference type="ARBA" id="ARBA00022617"/>
    </source>
</evidence>
<keyword evidence="27" id="KW-1185">Reference proteome</keyword>
<dbReference type="EC" id="1.14.12.17" evidence="5"/>
<evidence type="ECO:0000256" key="9">
    <source>
        <dbReference type="ARBA" id="ARBA00022621"/>
    </source>
</evidence>
<comment type="function">
    <text evidence="17">Is involved in NO detoxification in an aerobic process, termed nitric oxide dioxygenase (NOD) reaction that utilizes O(2) and NAD(P)H to convert NO to nitrate, which protects the bacterium from various noxious nitrogen compounds. Therefore, plays a central role in the inducible response to nitrosative stress.</text>
</comment>
<dbReference type="InterPro" id="IPR000971">
    <property type="entry name" value="Globin"/>
</dbReference>
<dbReference type="RefSeq" id="WP_085804890.1">
    <property type="nucleotide sequence ID" value="NZ_FWFX01000003.1"/>
</dbReference>
<evidence type="ECO:0000256" key="20">
    <source>
        <dbReference type="ARBA" id="ARBA00033187"/>
    </source>
</evidence>
<evidence type="ECO:0000256" key="5">
    <source>
        <dbReference type="ARBA" id="ARBA00012229"/>
    </source>
</evidence>
<dbReference type="PROSITE" id="PS01033">
    <property type="entry name" value="GLOBIN"/>
    <property type="match status" value="1"/>
</dbReference>
<keyword evidence="11" id="KW-0479">Metal-binding</keyword>
<sequence length="396" mass="42946">MAQSISESTKAIVTATVPALEAHGRSIVTEMYARLLADDEIRVLFNQSHQGGSSPQHEALTNAILAYAKNIDNLGALAGAVERIANKHVGLQIQEEHYEHVANALIGAIAHVLGDAATDEVLSAWGEAYWFLAGILIGREKQLYQDKAQADGGWEGWREFRISERRQESGSVMSFILKPVDGRAVLRHQPGQYLSFDFDLPGVGRHRRNYSISSKPNGEYYRITVKREPGGAVSGWLHEQADEGTILRVAPPAGDFMLKDTAGSEVVLLSAGVGLTPMVSMLETLAERGQSATYLHATVDGTQLVMGDIAKSLAGRSVTFFETPNDSDRAASNYDVEGRISPDWLAANTAVDQANYYICGPKGFMVMAVNGLKTAGVPQERIHFEFFGPASDLDVA</sequence>
<dbReference type="InterPro" id="IPR009050">
    <property type="entry name" value="Globin-like_sf"/>
</dbReference>
<dbReference type="FunFam" id="1.10.490.10:FF:000003">
    <property type="entry name" value="Flavohemoprotein"/>
    <property type="match status" value="1"/>
</dbReference>
<dbReference type="Pfam" id="PF00970">
    <property type="entry name" value="FAD_binding_6"/>
    <property type="match status" value="1"/>
</dbReference>
<dbReference type="GO" id="GO:0046210">
    <property type="term" value="P:nitric oxide catabolic process"/>
    <property type="evidence" value="ECO:0007669"/>
    <property type="project" value="TreeGrafter"/>
</dbReference>
<dbReference type="GO" id="GO:0071500">
    <property type="term" value="P:cellular response to nitrosative stress"/>
    <property type="evidence" value="ECO:0007669"/>
    <property type="project" value="TreeGrafter"/>
</dbReference>
<evidence type="ECO:0000256" key="12">
    <source>
        <dbReference type="ARBA" id="ARBA00022827"/>
    </source>
</evidence>
<evidence type="ECO:0000256" key="17">
    <source>
        <dbReference type="ARBA" id="ARBA00025094"/>
    </source>
</evidence>
<evidence type="ECO:0000259" key="24">
    <source>
        <dbReference type="PROSITE" id="PS01033"/>
    </source>
</evidence>
<keyword evidence="16" id="KW-0520">NAD</keyword>
<evidence type="ECO:0000256" key="13">
    <source>
        <dbReference type="ARBA" id="ARBA00022857"/>
    </source>
</evidence>
<comment type="catalytic activity">
    <reaction evidence="22">
        <text>2 nitric oxide + NADPH + 2 O2 = 2 nitrate + NADP(+) + H(+)</text>
        <dbReference type="Rhea" id="RHEA:19465"/>
        <dbReference type="ChEBI" id="CHEBI:15378"/>
        <dbReference type="ChEBI" id="CHEBI:15379"/>
        <dbReference type="ChEBI" id="CHEBI:16480"/>
        <dbReference type="ChEBI" id="CHEBI:17632"/>
        <dbReference type="ChEBI" id="CHEBI:57783"/>
        <dbReference type="ChEBI" id="CHEBI:58349"/>
        <dbReference type="EC" id="1.14.12.17"/>
    </reaction>
</comment>
<evidence type="ECO:0000256" key="7">
    <source>
        <dbReference type="ARBA" id="ARBA00022575"/>
    </source>
</evidence>
<dbReference type="SUPFAM" id="SSF46458">
    <property type="entry name" value="Globin-like"/>
    <property type="match status" value="1"/>
</dbReference>
<keyword evidence="23" id="KW-0813">Transport</keyword>
<evidence type="ECO:0000313" key="26">
    <source>
        <dbReference type="EMBL" id="SLN30686.1"/>
    </source>
</evidence>
<dbReference type="PANTHER" id="PTHR43396:SF3">
    <property type="entry name" value="FLAVOHEMOPROTEIN"/>
    <property type="match status" value="1"/>
</dbReference>
<evidence type="ECO:0000256" key="22">
    <source>
        <dbReference type="ARBA" id="ARBA00049433"/>
    </source>
</evidence>
<comment type="similarity">
    <text evidence="3">In the C-terminal section; belongs to the flavoprotein pyridine nucleotide cytochrome reductase family.</text>
</comment>
<dbReference type="Gene3D" id="2.40.30.10">
    <property type="entry name" value="Translation factors"/>
    <property type="match status" value="1"/>
</dbReference>
<name>A0A1X6YT26_9RHOB</name>
<dbReference type="SUPFAM" id="SSF63380">
    <property type="entry name" value="Riboflavin synthase domain-like"/>
    <property type="match status" value="1"/>
</dbReference>
<evidence type="ECO:0000256" key="2">
    <source>
        <dbReference type="ARBA" id="ARBA00001974"/>
    </source>
</evidence>
<dbReference type="GO" id="GO:0046872">
    <property type="term" value="F:metal ion binding"/>
    <property type="evidence" value="ECO:0007669"/>
    <property type="project" value="UniProtKB-KW"/>
</dbReference>
<dbReference type="InterPro" id="IPR017938">
    <property type="entry name" value="Riboflavin_synthase-like_b-brl"/>
</dbReference>
<evidence type="ECO:0000256" key="18">
    <source>
        <dbReference type="ARBA" id="ARBA00030024"/>
    </source>
</evidence>
<evidence type="ECO:0000256" key="3">
    <source>
        <dbReference type="ARBA" id="ARBA00006401"/>
    </source>
</evidence>